<proteinExistence type="predicted"/>
<feature type="compositionally biased region" description="Low complexity" evidence="3">
    <location>
        <begin position="126"/>
        <end position="138"/>
    </location>
</feature>
<feature type="compositionally biased region" description="Polar residues" evidence="3">
    <location>
        <begin position="31"/>
        <end position="65"/>
    </location>
</feature>
<protein>
    <recommendedName>
        <fullName evidence="6">Leucine-rich repeat-containing protein 40</fullName>
    </recommendedName>
</protein>
<feature type="compositionally biased region" description="Low complexity" evidence="3">
    <location>
        <begin position="190"/>
        <end position="213"/>
    </location>
</feature>
<evidence type="ECO:0000313" key="4">
    <source>
        <dbReference type="EMBL" id="ATZ46108.1"/>
    </source>
</evidence>
<organism evidence="4 5">
    <name type="scientific">Botryotinia fuckeliana (strain B05.10)</name>
    <name type="common">Noble rot fungus</name>
    <name type="synonym">Botrytis cinerea</name>
    <dbReference type="NCBI Taxonomy" id="332648"/>
    <lineage>
        <taxon>Eukaryota</taxon>
        <taxon>Fungi</taxon>
        <taxon>Dikarya</taxon>
        <taxon>Ascomycota</taxon>
        <taxon>Pezizomycotina</taxon>
        <taxon>Leotiomycetes</taxon>
        <taxon>Helotiales</taxon>
        <taxon>Sclerotiniaceae</taxon>
        <taxon>Botrytis</taxon>
    </lineage>
</organism>
<dbReference type="SMART" id="SM00364">
    <property type="entry name" value="LRR_BAC"/>
    <property type="match status" value="10"/>
</dbReference>
<evidence type="ECO:0000256" key="1">
    <source>
        <dbReference type="ARBA" id="ARBA00022614"/>
    </source>
</evidence>
<evidence type="ECO:0000256" key="3">
    <source>
        <dbReference type="SAM" id="MobiDB-lite"/>
    </source>
</evidence>
<dbReference type="PANTHER" id="PTHR48051">
    <property type="match status" value="1"/>
</dbReference>
<dbReference type="SUPFAM" id="SSF52058">
    <property type="entry name" value="L domain-like"/>
    <property type="match status" value="2"/>
</dbReference>
<feature type="region of interest" description="Disordered" evidence="3">
    <location>
        <begin position="328"/>
        <end position="402"/>
    </location>
</feature>
<dbReference type="OMA" id="SWQIKSG"/>
<keyword evidence="2" id="KW-0677">Repeat</keyword>
<evidence type="ECO:0008006" key="6">
    <source>
        <dbReference type="Google" id="ProtNLM"/>
    </source>
</evidence>
<dbReference type="EMBL" id="CP009805">
    <property type="protein sequence ID" value="ATZ46108.1"/>
    <property type="molecule type" value="Genomic_DNA"/>
</dbReference>
<reference evidence="4 5" key="1">
    <citation type="journal article" date="2011" name="PLoS Genet.">
        <title>Genomic analysis of the necrotrophic fungal pathogens Sclerotinia sclerotiorum and Botrytis cinerea.</title>
        <authorList>
            <person name="Amselem J."/>
            <person name="Cuomo C.A."/>
            <person name="van Kan J.A."/>
            <person name="Viaud M."/>
            <person name="Benito E.P."/>
            <person name="Couloux A."/>
            <person name="Coutinho P.M."/>
            <person name="de Vries R.P."/>
            <person name="Dyer P.S."/>
            <person name="Fillinger S."/>
            <person name="Fournier E."/>
            <person name="Gout L."/>
            <person name="Hahn M."/>
            <person name="Kohn L."/>
            <person name="Lapalu N."/>
            <person name="Plummer K.M."/>
            <person name="Pradier J.M."/>
            <person name="Quevillon E."/>
            <person name="Sharon A."/>
            <person name="Simon A."/>
            <person name="ten Have A."/>
            <person name="Tudzynski B."/>
            <person name="Tudzynski P."/>
            <person name="Wincker P."/>
            <person name="Andrew M."/>
            <person name="Anthouard V."/>
            <person name="Beever R.E."/>
            <person name="Beffa R."/>
            <person name="Benoit I."/>
            <person name="Bouzid O."/>
            <person name="Brault B."/>
            <person name="Chen Z."/>
            <person name="Choquer M."/>
            <person name="Collemare J."/>
            <person name="Cotton P."/>
            <person name="Danchin E.G."/>
            <person name="Da Silva C."/>
            <person name="Gautier A."/>
            <person name="Giraud C."/>
            <person name="Giraud T."/>
            <person name="Gonzalez C."/>
            <person name="Grossetete S."/>
            <person name="Guldener U."/>
            <person name="Henrissat B."/>
            <person name="Howlett B.J."/>
            <person name="Kodira C."/>
            <person name="Kretschmer M."/>
            <person name="Lappartient A."/>
            <person name="Leroch M."/>
            <person name="Levis C."/>
            <person name="Mauceli E."/>
            <person name="Neuveglise C."/>
            <person name="Oeser B."/>
            <person name="Pearson M."/>
            <person name="Poulain J."/>
            <person name="Poussereau N."/>
            <person name="Quesneville H."/>
            <person name="Rascle C."/>
            <person name="Schumacher J."/>
            <person name="Segurens B."/>
            <person name="Sexton A."/>
            <person name="Silva E."/>
            <person name="Sirven C."/>
            <person name="Soanes D.M."/>
            <person name="Talbot N.J."/>
            <person name="Templeton M."/>
            <person name="Yandava C."/>
            <person name="Yarden O."/>
            <person name="Zeng Q."/>
            <person name="Rollins J.A."/>
            <person name="Lebrun M.H."/>
            <person name="Dickman M."/>
        </authorList>
    </citation>
    <scope>NUCLEOTIDE SEQUENCE [LARGE SCALE GENOMIC DNA]</scope>
    <source>
        <strain evidence="4 5">B05.10</strain>
    </source>
</reference>
<dbReference type="InterPro" id="IPR003591">
    <property type="entry name" value="Leu-rich_rpt_typical-subtyp"/>
</dbReference>
<dbReference type="GO" id="GO:0005737">
    <property type="term" value="C:cytoplasm"/>
    <property type="evidence" value="ECO:0007669"/>
    <property type="project" value="TreeGrafter"/>
</dbReference>
<feature type="compositionally biased region" description="Low complexity" evidence="3">
    <location>
        <begin position="823"/>
        <end position="839"/>
    </location>
</feature>
<dbReference type="RefSeq" id="XP_001561085.1">
    <property type="nucleotide sequence ID" value="XM_001561035.2"/>
</dbReference>
<dbReference type="InterPro" id="IPR032675">
    <property type="entry name" value="LRR_dom_sf"/>
</dbReference>
<dbReference type="VEuPathDB" id="FungiDB:Bcin01g07710"/>
<reference evidence="4 5" key="3">
    <citation type="journal article" date="2017" name="Mol. Plant Pathol.">
        <title>A gapless genome sequence of the fungus Botrytis cinerea.</title>
        <authorList>
            <person name="Van Kan J.A."/>
            <person name="Stassen J.H."/>
            <person name="Mosbach A."/>
            <person name="Van Der Lee T.A."/>
            <person name="Faino L."/>
            <person name="Farmer A.D."/>
            <person name="Papasotiriou D.G."/>
            <person name="Zhou S."/>
            <person name="Seidl M.F."/>
            <person name="Cottam E."/>
            <person name="Edel D."/>
            <person name="Hahn M."/>
            <person name="Schwartz D.C."/>
            <person name="Dietrich R.A."/>
            <person name="Widdison S."/>
            <person name="Scalliet G."/>
        </authorList>
    </citation>
    <scope>NUCLEOTIDE SEQUENCE [LARGE SCALE GENOMIC DNA]</scope>
    <source>
        <strain evidence="4 5">B05.10</strain>
    </source>
</reference>
<reference evidence="4 5" key="2">
    <citation type="journal article" date="2012" name="Eukaryot. Cell">
        <title>Genome update of Botrytis cinerea strains B05.10 and T4.</title>
        <authorList>
            <person name="Staats M."/>
            <person name="van Kan J.A."/>
        </authorList>
    </citation>
    <scope>NUCLEOTIDE SEQUENCE [LARGE SCALE GENOMIC DNA]</scope>
    <source>
        <strain evidence="4 5">B05.10</strain>
    </source>
</reference>
<feature type="compositionally biased region" description="Low complexity" evidence="3">
    <location>
        <begin position="163"/>
        <end position="182"/>
    </location>
</feature>
<dbReference type="OrthoDB" id="676979at2759"/>
<dbReference type="Pfam" id="PF13855">
    <property type="entry name" value="LRR_8"/>
    <property type="match status" value="1"/>
</dbReference>
<feature type="region of interest" description="Disordered" evidence="3">
    <location>
        <begin position="1"/>
        <end position="301"/>
    </location>
</feature>
<keyword evidence="5" id="KW-1185">Reference proteome</keyword>
<dbReference type="InterPro" id="IPR050216">
    <property type="entry name" value="LRR_domain-containing"/>
</dbReference>
<dbReference type="PROSITE" id="PS51450">
    <property type="entry name" value="LRR"/>
    <property type="match status" value="3"/>
</dbReference>
<dbReference type="InterPro" id="IPR001611">
    <property type="entry name" value="Leu-rich_rpt"/>
</dbReference>
<gene>
    <name evidence="4" type="ORF">BCIN_01g07710</name>
</gene>
<dbReference type="Proteomes" id="UP000001798">
    <property type="component" value="Chromosome 1"/>
</dbReference>
<keyword evidence="1" id="KW-0433">Leucine-rich repeat</keyword>
<sequence length="1064" mass="116677">MDNTPVNKPRPSGLPRPSRLPRPSASRENLRQQQQPSRPASTINNPRLRSTPSRDQLSAPTSSRQRIAAPAASHLHPRPIQPRTSYSSFRKPPTIEQEQFRPTSSEDGDAKEHRFSPVISDDEELLSGSSSSRPSLSERTMETLQHIPPSPAVRRRQSNFFNPSATPRSVSRASSSSRPGSSYQNDGFMRPPSRRSVSSRPTSSADSAQSTTDFRSSSGTFRPPPTNYQASTPMKRPSPAKALKTPTVRSSFSPGSIAQLPSPGNALQRSPSPVKPERLPTIKSGSKTFSARSVKERASVTGLFRKPSMPLMDQSFEEDRIGFGSRKLSMNFRDIPSQSVTSAPSEEVAEKRTAMNSISPVDRKRSMNFKSIPHRPMSSASSESASPDKTEEAAAPKSSLSLRDQIAKAKAAKRAAATASAASNHEEVPVIPTASFDFGLSDDPFNQRIDPNASKGLLRKRISAARTDGRLNIAAMGLKEMPEEVMSMYNLDALGDQGGSWAEAVDLTRFIAADNEFEYLGDNIFPDVDPREAMDDDEFEGNIFGGLETLDLHGNLLKEIPAGLRRLENLTSLNLSNNKLGNECLPIITQINSLRELKIANNGLCGTLSPDIECLKNLEVLEMQHNALDTFPDTLSQLDRLRILNITENRFQSLPFDILSRIPLIELIAVKNGLVGILVTGAVKTLPQLQVLDVTSNAITALCELELELPSLHQLSCSSNRIATFPDLTSWSSLRTLTAEDNNLSELPAGFVDLLKVKNVNFSGNNIKVLDDRIGQMESLDIFRISGNPLRERKFSAMSTEDLKNALRARIAPTEQEKDGFLSEPSTPSISSRPSSPHWPVKEGGILDRSSTTSHSLNPVMAAEVAARDTIKVLHLQHNNFREIPSSIAFFASTLTSLSIAHNELTSDTFLKDDLDLPALKELNLSSNTFNSLQPLIQHLKAPNLEKLDISFNRLTSLPVLKPHFPSLIFLMASNNTIRELLPEAVQGLRHLDCNSNEINSLNSRIGLMGGPDGLQTLNVSGNRFRVPKYTILEKGTEATLAWLRDRIPSADMPSGETSPTDVD</sequence>
<dbReference type="GeneID" id="5441604"/>
<accession>A0A384J633</accession>
<feature type="compositionally biased region" description="Polar residues" evidence="3">
    <location>
        <begin position="247"/>
        <end position="256"/>
    </location>
</feature>
<name>A0A384J633_BOTFB</name>
<evidence type="ECO:0000313" key="5">
    <source>
        <dbReference type="Proteomes" id="UP000001798"/>
    </source>
</evidence>
<dbReference type="Pfam" id="PF00560">
    <property type="entry name" value="LRR_1"/>
    <property type="match status" value="1"/>
</dbReference>
<dbReference type="PANTHER" id="PTHR48051:SF54">
    <property type="entry name" value="LEUCINE-RICH REPEAT-CONTAINING PROTEIN"/>
    <property type="match status" value="1"/>
</dbReference>
<evidence type="ECO:0000256" key="2">
    <source>
        <dbReference type="ARBA" id="ARBA00022737"/>
    </source>
</evidence>
<dbReference type="SMART" id="SM00369">
    <property type="entry name" value="LRR_TYP"/>
    <property type="match status" value="10"/>
</dbReference>
<dbReference type="Gene3D" id="3.80.10.10">
    <property type="entry name" value="Ribonuclease Inhibitor"/>
    <property type="match status" value="3"/>
</dbReference>
<dbReference type="AlphaFoldDB" id="A0A384J633"/>
<feature type="region of interest" description="Disordered" evidence="3">
    <location>
        <begin position="814"/>
        <end position="853"/>
    </location>
</feature>
<dbReference type="KEGG" id="bfu:BCIN_01g07710"/>
<feature type="compositionally biased region" description="Polar residues" evidence="3">
    <location>
        <begin position="96"/>
        <end position="105"/>
    </location>
</feature>